<dbReference type="AlphaFoldDB" id="A0A937AH62"/>
<feature type="domain" description="Response regulatory" evidence="7">
    <location>
        <begin position="4"/>
        <end position="120"/>
    </location>
</feature>
<dbReference type="InterPro" id="IPR039420">
    <property type="entry name" value="WalR-like"/>
</dbReference>
<evidence type="ECO:0000256" key="3">
    <source>
        <dbReference type="ARBA" id="ARBA00023125"/>
    </source>
</evidence>
<name>A0A937AH62_9BACT</name>
<keyword evidence="1 5" id="KW-0597">Phosphoprotein</keyword>
<comment type="caution">
    <text evidence="8">The sequence shown here is derived from an EMBL/GenBank/DDBJ whole genome shotgun (WGS) entry which is preliminary data.</text>
</comment>
<dbReference type="SMART" id="SM00448">
    <property type="entry name" value="REC"/>
    <property type="match status" value="1"/>
</dbReference>
<dbReference type="InterPro" id="IPR011006">
    <property type="entry name" value="CheY-like_superfamily"/>
</dbReference>
<dbReference type="SUPFAM" id="SSF52172">
    <property type="entry name" value="CheY-like"/>
    <property type="match status" value="1"/>
</dbReference>
<proteinExistence type="predicted"/>
<protein>
    <submittedName>
        <fullName evidence="8">Response regulator transcription factor</fullName>
    </submittedName>
</protein>
<evidence type="ECO:0000256" key="5">
    <source>
        <dbReference type="PROSITE-ProRule" id="PRU00169"/>
    </source>
</evidence>
<evidence type="ECO:0000259" key="6">
    <source>
        <dbReference type="PROSITE" id="PS50043"/>
    </source>
</evidence>
<dbReference type="PANTHER" id="PTHR43214">
    <property type="entry name" value="TWO-COMPONENT RESPONSE REGULATOR"/>
    <property type="match status" value="1"/>
</dbReference>
<keyword evidence="4" id="KW-0804">Transcription</keyword>
<dbReference type="Gene3D" id="3.40.50.2300">
    <property type="match status" value="1"/>
</dbReference>
<dbReference type="InterPro" id="IPR016032">
    <property type="entry name" value="Sig_transdc_resp-reg_C-effctor"/>
</dbReference>
<feature type="domain" description="HTH luxR-type" evidence="6">
    <location>
        <begin position="145"/>
        <end position="210"/>
    </location>
</feature>
<evidence type="ECO:0000256" key="1">
    <source>
        <dbReference type="ARBA" id="ARBA00022553"/>
    </source>
</evidence>
<dbReference type="EMBL" id="JAERQG010000003">
    <property type="protein sequence ID" value="MBL0766133.1"/>
    <property type="molecule type" value="Genomic_DNA"/>
</dbReference>
<evidence type="ECO:0000256" key="4">
    <source>
        <dbReference type="ARBA" id="ARBA00023163"/>
    </source>
</evidence>
<feature type="modified residue" description="4-aspartylphosphate" evidence="5">
    <location>
        <position position="55"/>
    </location>
</feature>
<dbReference type="PRINTS" id="PR00038">
    <property type="entry name" value="HTHLUXR"/>
</dbReference>
<dbReference type="InterPro" id="IPR058245">
    <property type="entry name" value="NreC/VraR/RcsB-like_REC"/>
</dbReference>
<dbReference type="SUPFAM" id="SSF46894">
    <property type="entry name" value="C-terminal effector domain of the bipartite response regulators"/>
    <property type="match status" value="1"/>
</dbReference>
<keyword evidence="9" id="KW-1185">Reference proteome</keyword>
<dbReference type="InterPro" id="IPR000792">
    <property type="entry name" value="Tscrpt_reg_LuxR_C"/>
</dbReference>
<evidence type="ECO:0000259" key="7">
    <source>
        <dbReference type="PROSITE" id="PS50110"/>
    </source>
</evidence>
<organism evidence="8 9">
    <name type="scientific">Marivirga atlantica</name>
    <dbReference type="NCBI Taxonomy" id="1548457"/>
    <lineage>
        <taxon>Bacteria</taxon>
        <taxon>Pseudomonadati</taxon>
        <taxon>Bacteroidota</taxon>
        <taxon>Cytophagia</taxon>
        <taxon>Cytophagales</taxon>
        <taxon>Marivirgaceae</taxon>
        <taxon>Marivirga</taxon>
    </lineage>
</organism>
<dbReference type="PANTHER" id="PTHR43214:SF41">
    <property type="entry name" value="NITRATE_NITRITE RESPONSE REGULATOR PROTEIN NARP"/>
    <property type="match status" value="1"/>
</dbReference>
<dbReference type="Proteomes" id="UP000642920">
    <property type="component" value="Unassembled WGS sequence"/>
</dbReference>
<evidence type="ECO:0000313" key="9">
    <source>
        <dbReference type="Proteomes" id="UP000642920"/>
    </source>
</evidence>
<keyword evidence="2" id="KW-0805">Transcription regulation</keyword>
<dbReference type="RefSeq" id="WP_201922054.1">
    <property type="nucleotide sequence ID" value="NZ_JAERQG010000003.1"/>
</dbReference>
<dbReference type="GO" id="GO:0003677">
    <property type="term" value="F:DNA binding"/>
    <property type="evidence" value="ECO:0007669"/>
    <property type="project" value="UniProtKB-KW"/>
</dbReference>
<sequence>MKYQLILVDDHKLVAEGISTLIGQLEDFELIAQYNDAREALNKVPLLKPDLLITDLDMPYLNGLELISQLKQDNSPLKFVLLTMHLDRATVKQCMKLGVEGYILKNAQASEFQHCLQTIKAGHSYYTPQAMQSLVDKASEIKATALKKTQLLSTRELEILVLVAKGLSTKEISDALHIAVRTTETHRKAIMQKLEVSNVAGMVRIAVQEGLLG</sequence>
<dbReference type="Pfam" id="PF00196">
    <property type="entry name" value="GerE"/>
    <property type="match status" value="1"/>
</dbReference>
<reference evidence="8" key="1">
    <citation type="submission" date="2021-01" db="EMBL/GenBank/DDBJ databases">
        <title>Marivirga sp. nov., isolated from intertidal surface sediments.</title>
        <authorList>
            <person name="Zhang M."/>
        </authorList>
    </citation>
    <scope>NUCLEOTIDE SEQUENCE</scope>
    <source>
        <strain evidence="8">SM1354</strain>
    </source>
</reference>
<evidence type="ECO:0000313" key="8">
    <source>
        <dbReference type="EMBL" id="MBL0766133.1"/>
    </source>
</evidence>
<dbReference type="InterPro" id="IPR001789">
    <property type="entry name" value="Sig_transdc_resp-reg_receiver"/>
</dbReference>
<dbReference type="CDD" id="cd06170">
    <property type="entry name" value="LuxR_C_like"/>
    <property type="match status" value="1"/>
</dbReference>
<dbReference type="GO" id="GO:0000160">
    <property type="term" value="P:phosphorelay signal transduction system"/>
    <property type="evidence" value="ECO:0007669"/>
    <property type="project" value="InterPro"/>
</dbReference>
<gene>
    <name evidence="8" type="ORF">JKP34_12775</name>
</gene>
<dbReference type="SMART" id="SM00421">
    <property type="entry name" value="HTH_LUXR"/>
    <property type="match status" value="1"/>
</dbReference>
<dbReference type="GO" id="GO:0006355">
    <property type="term" value="P:regulation of DNA-templated transcription"/>
    <property type="evidence" value="ECO:0007669"/>
    <property type="project" value="InterPro"/>
</dbReference>
<dbReference type="PROSITE" id="PS50043">
    <property type="entry name" value="HTH_LUXR_2"/>
    <property type="match status" value="1"/>
</dbReference>
<keyword evidence="3" id="KW-0238">DNA-binding</keyword>
<accession>A0A937AH62</accession>
<dbReference type="Pfam" id="PF00072">
    <property type="entry name" value="Response_reg"/>
    <property type="match status" value="1"/>
</dbReference>
<evidence type="ECO:0000256" key="2">
    <source>
        <dbReference type="ARBA" id="ARBA00023015"/>
    </source>
</evidence>
<dbReference type="PROSITE" id="PS50110">
    <property type="entry name" value="RESPONSE_REGULATORY"/>
    <property type="match status" value="1"/>
</dbReference>
<dbReference type="CDD" id="cd17535">
    <property type="entry name" value="REC_NarL-like"/>
    <property type="match status" value="1"/>
</dbReference>